<organism evidence="2 3">
    <name type="scientific">Sinorhizobium garamanticum</name>
    <dbReference type="NCBI Taxonomy" id="680247"/>
    <lineage>
        <taxon>Bacteria</taxon>
        <taxon>Pseudomonadati</taxon>
        <taxon>Pseudomonadota</taxon>
        <taxon>Alphaproteobacteria</taxon>
        <taxon>Hyphomicrobiales</taxon>
        <taxon>Rhizobiaceae</taxon>
        <taxon>Sinorhizobium/Ensifer group</taxon>
        <taxon>Sinorhizobium</taxon>
    </lineage>
</organism>
<dbReference type="RefSeq" id="WP_280662062.1">
    <property type="nucleotide sequence ID" value="NZ_CP120374.1"/>
</dbReference>
<gene>
    <name evidence="2" type="ORF">PZN02_005449</name>
</gene>
<proteinExistence type="predicted"/>
<feature type="signal peptide" evidence="1">
    <location>
        <begin position="1"/>
        <end position="24"/>
    </location>
</feature>
<dbReference type="Proteomes" id="UP001229355">
    <property type="component" value="Chromosome 2"/>
</dbReference>
<sequence length="69" mass="7474">MRIMKALFLTLALGASMPFGCAYAEALKVAGPWEITGIEPAQTGYVFSRLQVAETTASVRSRAAGPRWR</sequence>
<feature type="chain" id="PRO_5045151215" evidence="1">
    <location>
        <begin position="25"/>
        <end position="69"/>
    </location>
</feature>
<evidence type="ECO:0000256" key="1">
    <source>
        <dbReference type="SAM" id="SignalP"/>
    </source>
</evidence>
<reference evidence="2 3" key="1">
    <citation type="submission" date="2023-03" db="EMBL/GenBank/DDBJ databases">
        <authorList>
            <person name="Kaur S."/>
            <person name="Espinosa-Saiz D."/>
            <person name="Velazquez E."/>
            <person name="Menendez E."/>
            <person name="diCenzo G.C."/>
        </authorList>
    </citation>
    <scope>NUCLEOTIDE SEQUENCE [LARGE SCALE GENOMIC DNA]</scope>
    <source>
        <strain evidence="2 3">LMG 24692</strain>
    </source>
</reference>
<keyword evidence="1" id="KW-0732">Signal</keyword>
<evidence type="ECO:0000313" key="3">
    <source>
        <dbReference type="Proteomes" id="UP001229355"/>
    </source>
</evidence>
<evidence type="ECO:0000313" key="2">
    <source>
        <dbReference type="EMBL" id="WEX90095.1"/>
    </source>
</evidence>
<dbReference type="EMBL" id="CP120374">
    <property type="protein sequence ID" value="WEX90095.1"/>
    <property type="molecule type" value="Genomic_DNA"/>
</dbReference>
<accession>A0ABY8DGS1</accession>
<name>A0ABY8DGS1_9HYPH</name>
<keyword evidence="3" id="KW-1185">Reference proteome</keyword>
<protein>
    <submittedName>
        <fullName evidence="2">Uncharacterized protein</fullName>
    </submittedName>
</protein>